<protein>
    <recommendedName>
        <fullName evidence="1">ABC transporter domain-containing protein</fullName>
    </recommendedName>
</protein>
<name>A0ABQ1VTJ9_9BACL</name>
<comment type="caution">
    <text evidence="2">The sequence shown here is derived from an EMBL/GenBank/DDBJ whole genome shotgun (WGS) entry which is preliminary data.</text>
</comment>
<dbReference type="InterPro" id="IPR039421">
    <property type="entry name" value="Type_1_exporter"/>
</dbReference>
<dbReference type="Pfam" id="PF00005">
    <property type="entry name" value="ABC_tran"/>
    <property type="match status" value="1"/>
</dbReference>
<keyword evidence="3" id="KW-1185">Reference proteome</keyword>
<proteinExistence type="predicted"/>
<reference evidence="3" key="1">
    <citation type="journal article" date="2019" name="Int. J. Syst. Evol. Microbiol.">
        <title>The Global Catalogue of Microorganisms (GCM) 10K type strain sequencing project: providing services to taxonomists for standard genome sequencing and annotation.</title>
        <authorList>
            <consortium name="The Broad Institute Genomics Platform"/>
            <consortium name="The Broad Institute Genome Sequencing Center for Infectious Disease"/>
            <person name="Wu L."/>
            <person name="Ma J."/>
        </authorList>
    </citation>
    <scope>NUCLEOTIDE SEQUENCE [LARGE SCALE GENOMIC DNA]</scope>
    <source>
        <strain evidence="3">CGMCC 1.15420</strain>
    </source>
</reference>
<dbReference type="SUPFAM" id="SSF52540">
    <property type="entry name" value="P-loop containing nucleoside triphosphate hydrolases"/>
    <property type="match status" value="1"/>
</dbReference>
<evidence type="ECO:0000313" key="3">
    <source>
        <dbReference type="Proteomes" id="UP000608420"/>
    </source>
</evidence>
<sequence length="84" mass="9108">MQGEGRPPAGHDIEFKQVTFSYLDKPVLHDLNLSMPAGSFTALVGPSGSGKSMVLRLIARFYDPEQGTVHTARDRRGGSARLLP</sequence>
<feature type="domain" description="ABC transporter" evidence="1">
    <location>
        <begin position="28"/>
        <end position="72"/>
    </location>
</feature>
<accession>A0ABQ1VTJ9</accession>
<dbReference type="PANTHER" id="PTHR24221">
    <property type="entry name" value="ATP-BINDING CASSETTE SUB-FAMILY B"/>
    <property type="match status" value="1"/>
</dbReference>
<dbReference type="InterPro" id="IPR027417">
    <property type="entry name" value="P-loop_NTPase"/>
</dbReference>
<dbReference type="EMBL" id="BMIW01000008">
    <property type="protein sequence ID" value="GGF95289.1"/>
    <property type="molecule type" value="Genomic_DNA"/>
</dbReference>
<dbReference type="InterPro" id="IPR003439">
    <property type="entry name" value="ABC_transporter-like_ATP-bd"/>
</dbReference>
<dbReference type="Proteomes" id="UP000608420">
    <property type="component" value="Unassembled WGS sequence"/>
</dbReference>
<evidence type="ECO:0000259" key="1">
    <source>
        <dbReference type="Pfam" id="PF00005"/>
    </source>
</evidence>
<gene>
    <name evidence="2" type="ORF">GCM10010913_16110</name>
</gene>
<organism evidence="2 3">
    <name type="scientific">Paenibacillus aceti</name>
    <dbReference type="NCBI Taxonomy" id="1820010"/>
    <lineage>
        <taxon>Bacteria</taxon>
        <taxon>Bacillati</taxon>
        <taxon>Bacillota</taxon>
        <taxon>Bacilli</taxon>
        <taxon>Bacillales</taxon>
        <taxon>Paenibacillaceae</taxon>
        <taxon>Paenibacillus</taxon>
    </lineage>
</organism>
<dbReference type="PANTHER" id="PTHR24221:SF503">
    <property type="entry name" value="MITOCHONDRIAL POTASSIUM CHANNEL ATP-BINDING SUBUNIT"/>
    <property type="match status" value="1"/>
</dbReference>
<dbReference type="Gene3D" id="3.40.50.300">
    <property type="entry name" value="P-loop containing nucleotide triphosphate hydrolases"/>
    <property type="match status" value="1"/>
</dbReference>
<evidence type="ECO:0000313" key="2">
    <source>
        <dbReference type="EMBL" id="GGF95289.1"/>
    </source>
</evidence>